<dbReference type="AlphaFoldDB" id="A0A1V5M9R4"/>
<sequence length="207" mass="22383">MFDSQVGAVEVIGGHQVGGQARQFESGQDYRDLLFHQVPVSVVQVGIIARRYDQPGNTAVGEHRKILFFLFGDPVVVAEHQVESVLPAGIFGAAHDAQVERDGDRGDQHSDAPVHLAQLVPLLAHDLQALVVRGGHEGAASRHLVKVSFGDQQGEALAQGHPADLVLFGQFVLRRHPVARFQPAAFQLLAQVVFDAEIGGYIGPFHE</sequence>
<accession>A0A1V5M9R4</accession>
<reference evidence="1" key="1">
    <citation type="submission" date="2017-02" db="EMBL/GenBank/DDBJ databases">
        <title>Delving into the versatile metabolic prowess of the omnipresent phylum Bacteroidetes.</title>
        <authorList>
            <person name="Nobu M.K."/>
            <person name="Mei R."/>
            <person name="Narihiro T."/>
            <person name="Kuroda K."/>
            <person name="Liu W.-T."/>
        </authorList>
    </citation>
    <scope>NUCLEOTIDE SEQUENCE</scope>
    <source>
        <strain evidence="1">ADurb.Bin417</strain>
    </source>
</reference>
<proteinExistence type="predicted"/>
<organism evidence="1">
    <name type="scientific">candidate division TA06 bacterium ADurb.Bin417</name>
    <dbReference type="NCBI Taxonomy" id="1852828"/>
    <lineage>
        <taxon>Bacteria</taxon>
        <taxon>Bacteria division TA06</taxon>
    </lineage>
</organism>
<comment type="caution">
    <text evidence="1">The sequence shown here is derived from an EMBL/GenBank/DDBJ whole genome shotgun (WGS) entry which is preliminary data.</text>
</comment>
<protein>
    <submittedName>
        <fullName evidence="1">Uncharacterized protein</fullName>
    </submittedName>
</protein>
<evidence type="ECO:0000313" key="1">
    <source>
        <dbReference type="EMBL" id="OPZ89906.1"/>
    </source>
</evidence>
<dbReference type="Proteomes" id="UP000485484">
    <property type="component" value="Unassembled WGS sequence"/>
</dbReference>
<gene>
    <name evidence="1" type="ORF">BWY73_01419</name>
</gene>
<name>A0A1V5M9R4_UNCT6</name>
<dbReference type="EMBL" id="MWAK01000314">
    <property type="protein sequence ID" value="OPZ89906.1"/>
    <property type="molecule type" value="Genomic_DNA"/>
</dbReference>